<dbReference type="AlphaFoldDB" id="A0A0F9ERF6"/>
<dbReference type="GO" id="GO:0004222">
    <property type="term" value="F:metalloendopeptidase activity"/>
    <property type="evidence" value="ECO:0007669"/>
    <property type="project" value="TreeGrafter"/>
</dbReference>
<dbReference type="Pfam" id="PF01551">
    <property type="entry name" value="Peptidase_M23"/>
    <property type="match status" value="1"/>
</dbReference>
<reference evidence="2" key="1">
    <citation type="journal article" date="2015" name="Nature">
        <title>Complex archaea that bridge the gap between prokaryotes and eukaryotes.</title>
        <authorList>
            <person name="Spang A."/>
            <person name="Saw J.H."/>
            <person name="Jorgensen S.L."/>
            <person name="Zaremba-Niedzwiedzka K."/>
            <person name="Martijn J."/>
            <person name="Lind A.E."/>
            <person name="van Eijk R."/>
            <person name="Schleper C."/>
            <person name="Guy L."/>
            <person name="Ettema T.J."/>
        </authorList>
    </citation>
    <scope>NUCLEOTIDE SEQUENCE</scope>
</reference>
<protein>
    <recommendedName>
        <fullName evidence="1">M23ase beta-sheet core domain-containing protein</fullName>
    </recommendedName>
</protein>
<dbReference type="PANTHER" id="PTHR21666">
    <property type="entry name" value="PEPTIDASE-RELATED"/>
    <property type="match status" value="1"/>
</dbReference>
<proteinExistence type="predicted"/>
<dbReference type="PANTHER" id="PTHR21666:SF270">
    <property type="entry name" value="MUREIN HYDROLASE ACTIVATOR ENVC"/>
    <property type="match status" value="1"/>
</dbReference>
<dbReference type="EMBL" id="LAZR01026410">
    <property type="protein sequence ID" value="KKL68831.1"/>
    <property type="molecule type" value="Genomic_DNA"/>
</dbReference>
<evidence type="ECO:0000259" key="1">
    <source>
        <dbReference type="Pfam" id="PF01551"/>
    </source>
</evidence>
<name>A0A0F9ERF6_9ZZZZ</name>
<dbReference type="InterPro" id="IPR011055">
    <property type="entry name" value="Dup_hybrid_motif"/>
</dbReference>
<comment type="caution">
    <text evidence="2">The sequence shown here is derived from an EMBL/GenBank/DDBJ whole genome shotgun (WGS) entry which is preliminary data.</text>
</comment>
<dbReference type="Gene3D" id="2.70.70.10">
    <property type="entry name" value="Glucose Permease (Domain IIA)"/>
    <property type="match status" value="1"/>
</dbReference>
<sequence length="234" mass="26678">MILKLPLKRGVTLEGRDVIWTPNFLDFDRCISQYFAENKLDWYKKNFGLDGHNGLDIILLRGENIYATSPRGKVIEISDDESAGIGVVVWDYNNRYKTIYWHLKLGSVKVKLGQEVPAGTLLGLGNNTGWSTGDHLHFGLKKTNERGATINRDNGFNGAIDPIPFFEQNDMILTKAQVNKLYNAIFYRDADKGADGYVGKDLDFVLNELMQSEEAKRYGRVREVVKKQIENWEK</sequence>
<feature type="domain" description="M23ase beta-sheet core" evidence="1">
    <location>
        <begin position="51"/>
        <end position="145"/>
    </location>
</feature>
<organism evidence="2">
    <name type="scientific">marine sediment metagenome</name>
    <dbReference type="NCBI Taxonomy" id="412755"/>
    <lineage>
        <taxon>unclassified sequences</taxon>
        <taxon>metagenomes</taxon>
        <taxon>ecological metagenomes</taxon>
    </lineage>
</organism>
<evidence type="ECO:0000313" key="2">
    <source>
        <dbReference type="EMBL" id="KKL68831.1"/>
    </source>
</evidence>
<dbReference type="CDD" id="cd12797">
    <property type="entry name" value="M23_peptidase"/>
    <property type="match status" value="1"/>
</dbReference>
<dbReference type="SUPFAM" id="SSF51261">
    <property type="entry name" value="Duplicated hybrid motif"/>
    <property type="match status" value="1"/>
</dbReference>
<dbReference type="InterPro" id="IPR016047">
    <property type="entry name" value="M23ase_b-sheet_dom"/>
</dbReference>
<gene>
    <name evidence="2" type="ORF">LCGC14_2121030</name>
</gene>
<dbReference type="InterPro" id="IPR050570">
    <property type="entry name" value="Cell_wall_metabolism_enzyme"/>
</dbReference>
<accession>A0A0F9ERF6</accession>